<dbReference type="Pfam" id="PF01648">
    <property type="entry name" value="ACPS"/>
    <property type="match status" value="1"/>
</dbReference>
<evidence type="ECO:0000256" key="8">
    <source>
        <dbReference type="HAMAP-Rule" id="MF_00101"/>
    </source>
</evidence>
<keyword evidence="4 8" id="KW-0276">Fatty acid metabolism</keyword>
<reference evidence="11" key="1">
    <citation type="submission" date="2016-10" db="EMBL/GenBank/DDBJ databases">
        <authorList>
            <person name="Varghese N."/>
            <person name="Submissions S."/>
        </authorList>
    </citation>
    <scope>NUCLEOTIDE SEQUENCE [LARGE SCALE GENOMIC DNA]</scope>
    <source>
        <strain evidence="11">DSM 5463</strain>
    </source>
</reference>
<keyword evidence="6 8" id="KW-0443">Lipid metabolism</keyword>
<protein>
    <recommendedName>
        <fullName evidence="8">Holo-[acyl-carrier-protein] synthase</fullName>
        <shortName evidence="8">Holo-ACP synthase</shortName>
        <ecNumber evidence="8">2.7.8.7</ecNumber>
    </recommendedName>
    <alternativeName>
        <fullName evidence="8">4'-phosphopantetheinyl transferase AcpS</fullName>
    </alternativeName>
</protein>
<comment type="similarity">
    <text evidence="8">Belongs to the P-Pant transferase superfamily. AcpS family.</text>
</comment>
<name>A0A1H5TCH9_9CLOT</name>
<dbReference type="GO" id="GO:0008897">
    <property type="term" value="F:holo-[acyl-carrier-protein] synthase activity"/>
    <property type="evidence" value="ECO:0007669"/>
    <property type="project" value="UniProtKB-UniRule"/>
</dbReference>
<feature type="binding site" evidence="8">
    <location>
        <position position="54"/>
    </location>
    <ligand>
        <name>Mg(2+)</name>
        <dbReference type="ChEBI" id="CHEBI:18420"/>
    </ligand>
</feature>
<dbReference type="InterPro" id="IPR008278">
    <property type="entry name" value="4-PPantetheinyl_Trfase_dom"/>
</dbReference>
<keyword evidence="11" id="KW-1185">Reference proteome</keyword>
<sequence length="119" mass="13437">MILGVGVDIIEINRIEKIIKKNKRFLTKIYTNRELDYLKEKNFESYAGYFCAKEAVSKALGTGITFKWTDIEILKDGSVPIVVLHNKAFQAANQKGIKRVHISISHCRDYATAFAVAEG</sequence>
<keyword evidence="2 8" id="KW-0808">Transferase</keyword>
<evidence type="ECO:0000259" key="9">
    <source>
        <dbReference type="Pfam" id="PF01648"/>
    </source>
</evidence>
<dbReference type="GO" id="GO:0005737">
    <property type="term" value="C:cytoplasm"/>
    <property type="evidence" value="ECO:0007669"/>
    <property type="project" value="UniProtKB-SubCell"/>
</dbReference>
<dbReference type="InterPro" id="IPR037143">
    <property type="entry name" value="4-PPantetheinyl_Trfase_dom_sf"/>
</dbReference>
<comment type="catalytic activity">
    <reaction evidence="8">
        <text>apo-[ACP] + CoA = holo-[ACP] + adenosine 3',5'-bisphosphate + H(+)</text>
        <dbReference type="Rhea" id="RHEA:12068"/>
        <dbReference type="Rhea" id="RHEA-COMP:9685"/>
        <dbReference type="Rhea" id="RHEA-COMP:9690"/>
        <dbReference type="ChEBI" id="CHEBI:15378"/>
        <dbReference type="ChEBI" id="CHEBI:29999"/>
        <dbReference type="ChEBI" id="CHEBI:57287"/>
        <dbReference type="ChEBI" id="CHEBI:58343"/>
        <dbReference type="ChEBI" id="CHEBI:64479"/>
        <dbReference type="EC" id="2.7.8.7"/>
    </reaction>
</comment>
<dbReference type="SUPFAM" id="SSF56214">
    <property type="entry name" value="4'-phosphopantetheinyl transferase"/>
    <property type="match status" value="1"/>
</dbReference>
<evidence type="ECO:0000256" key="7">
    <source>
        <dbReference type="ARBA" id="ARBA00023160"/>
    </source>
</evidence>
<dbReference type="HAMAP" id="MF_00101">
    <property type="entry name" value="AcpS"/>
    <property type="match status" value="1"/>
</dbReference>
<keyword evidence="8" id="KW-0963">Cytoplasm</keyword>
<dbReference type="GO" id="GO:0000287">
    <property type="term" value="F:magnesium ion binding"/>
    <property type="evidence" value="ECO:0007669"/>
    <property type="project" value="UniProtKB-UniRule"/>
</dbReference>
<feature type="binding site" evidence="8">
    <location>
        <position position="8"/>
    </location>
    <ligand>
        <name>Mg(2+)</name>
        <dbReference type="ChEBI" id="CHEBI:18420"/>
    </ligand>
</feature>
<gene>
    <name evidence="8" type="primary">acpS</name>
    <name evidence="10" type="ORF">SAMN05660865_00603</name>
</gene>
<evidence type="ECO:0000256" key="3">
    <source>
        <dbReference type="ARBA" id="ARBA00022723"/>
    </source>
</evidence>
<comment type="subcellular location">
    <subcellularLocation>
        <location evidence="8">Cytoplasm</location>
    </subcellularLocation>
</comment>
<comment type="function">
    <text evidence="8">Transfers the 4'-phosphopantetheine moiety from coenzyme A to a Ser of acyl-carrier-protein.</text>
</comment>
<keyword evidence="7 8" id="KW-0275">Fatty acid biosynthesis</keyword>
<keyword evidence="5 8" id="KW-0460">Magnesium</keyword>
<keyword evidence="1 8" id="KW-0444">Lipid biosynthesis</keyword>
<accession>A0A1H5TCH9</accession>
<dbReference type="NCBIfam" id="TIGR00516">
    <property type="entry name" value="acpS"/>
    <property type="match status" value="1"/>
</dbReference>
<organism evidence="10 11">
    <name type="scientific">Caloramator fervidus</name>
    <dbReference type="NCBI Taxonomy" id="29344"/>
    <lineage>
        <taxon>Bacteria</taxon>
        <taxon>Bacillati</taxon>
        <taxon>Bacillota</taxon>
        <taxon>Clostridia</taxon>
        <taxon>Eubacteriales</taxon>
        <taxon>Clostridiaceae</taxon>
        <taxon>Caloramator</taxon>
    </lineage>
</organism>
<dbReference type="AlphaFoldDB" id="A0A1H5TCH9"/>
<dbReference type="OrthoDB" id="517356at2"/>
<dbReference type="Gene3D" id="3.90.470.20">
    <property type="entry name" value="4'-phosphopantetheinyl transferase domain"/>
    <property type="match status" value="1"/>
</dbReference>
<dbReference type="RefSeq" id="WP_103895605.1">
    <property type="nucleotide sequence ID" value="NZ_FNUK01000005.1"/>
</dbReference>
<comment type="cofactor">
    <cofactor evidence="8">
        <name>Mg(2+)</name>
        <dbReference type="ChEBI" id="CHEBI:18420"/>
    </cofactor>
</comment>
<evidence type="ECO:0000256" key="2">
    <source>
        <dbReference type="ARBA" id="ARBA00022679"/>
    </source>
</evidence>
<dbReference type="EMBL" id="FNUK01000005">
    <property type="protein sequence ID" value="SEF60545.1"/>
    <property type="molecule type" value="Genomic_DNA"/>
</dbReference>
<keyword evidence="3 8" id="KW-0479">Metal-binding</keyword>
<dbReference type="EC" id="2.7.8.7" evidence="8"/>
<dbReference type="NCBIfam" id="TIGR00556">
    <property type="entry name" value="pantethn_trn"/>
    <property type="match status" value="1"/>
</dbReference>
<evidence type="ECO:0000256" key="4">
    <source>
        <dbReference type="ARBA" id="ARBA00022832"/>
    </source>
</evidence>
<dbReference type="Proteomes" id="UP000242850">
    <property type="component" value="Unassembled WGS sequence"/>
</dbReference>
<dbReference type="InterPro" id="IPR004568">
    <property type="entry name" value="Ppantetheine-prot_Trfase_dom"/>
</dbReference>
<evidence type="ECO:0000313" key="10">
    <source>
        <dbReference type="EMBL" id="SEF60545.1"/>
    </source>
</evidence>
<evidence type="ECO:0000256" key="5">
    <source>
        <dbReference type="ARBA" id="ARBA00022842"/>
    </source>
</evidence>
<evidence type="ECO:0000256" key="6">
    <source>
        <dbReference type="ARBA" id="ARBA00023098"/>
    </source>
</evidence>
<evidence type="ECO:0000313" key="11">
    <source>
        <dbReference type="Proteomes" id="UP000242850"/>
    </source>
</evidence>
<evidence type="ECO:0000256" key="1">
    <source>
        <dbReference type="ARBA" id="ARBA00022516"/>
    </source>
</evidence>
<dbReference type="InterPro" id="IPR002582">
    <property type="entry name" value="ACPS"/>
</dbReference>
<feature type="domain" description="4'-phosphopantetheinyl transferase" evidence="9">
    <location>
        <begin position="4"/>
        <end position="114"/>
    </location>
</feature>
<dbReference type="GO" id="GO:0006633">
    <property type="term" value="P:fatty acid biosynthetic process"/>
    <property type="evidence" value="ECO:0007669"/>
    <property type="project" value="UniProtKB-UniRule"/>
</dbReference>
<proteinExistence type="inferred from homology"/>